<evidence type="ECO:0000256" key="6">
    <source>
        <dbReference type="SAM" id="MobiDB-lite"/>
    </source>
</evidence>
<dbReference type="Gene3D" id="1.10.287.520">
    <property type="entry name" value="Helix hairpin bin"/>
    <property type="match status" value="1"/>
</dbReference>
<comment type="subcellular location">
    <subcellularLocation>
        <location evidence="1">Secreted</location>
    </subcellularLocation>
</comment>
<evidence type="ECO:0000256" key="4">
    <source>
        <dbReference type="ARBA" id="ARBA00022525"/>
    </source>
</evidence>
<evidence type="ECO:0008006" key="10">
    <source>
        <dbReference type="Google" id="ProtNLM"/>
    </source>
</evidence>
<dbReference type="STRING" id="53468.A0A0R3UM17"/>
<feature type="chain" id="PRO_5030017567" description="Noggin" evidence="7">
    <location>
        <begin position="19"/>
        <end position="287"/>
    </location>
</feature>
<protein>
    <recommendedName>
        <fullName evidence="10">Noggin</fullName>
    </recommendedName>
</protein>
<reference evidence="8 9" key="1">
    <citation type="submission" date="2018-10" db="EMBL/GenBank/DDBJ databases">
        <authorList>
            <consortium name="Pathogen Informatics"/>
        </authorList>
    </citation>
    <scope>NUCLEOTIDE SEQUENCE [LARGE SCALE GENOMIC DNA]</scope>
</reference>
<dbReference type="Gene3D" id="2.10.90.10">
    <property type="entry name" value="Cystine-knot cytokines"/>
    <property type="match status" value="1"/>
</dbReference>
<evidence type="ECO:0000256" key="2">
    <source>
        <dbReference type="ARBA" id="ARBA00007480"/>
    </source>
</evidence>
<dbReference type="GO" id="GO:0009953">
    <property type="term" value="P:dorsal/ventral pattern formation"/>
    <property type="evidence" value="ECO:0007669"/>
    <property type="project" value="TreeGrafter"/>
</dbReference>
<dbReference type="Pfam" id="PF05806">
    <property type="entry name" value="Noggin"/>
    <property type="match status" value="1"/>
</dbReference>
<dbReference type="Proteomes" id="UP000267029">
    <property type="component" value="Unassembled WGS sequence"/>
</dbReference>
<dbReference type="PANTHER" id="PTHR10494">
    <property type="entry name" value="BONE MORPHOGENETIC PROTEIN INHIBITOR, NOGGIN"/>
    <property type="match status" value="1"/>
</dbReference>
<evidence type="ECO:0000256" key="3">
    <source>
        <dbReference type="ARBA" id="ARBA00022473"/>
    </source>
</evidence>
<comment type="similarity">
    <text evidence="2">Belongs to the noggin family.</text>
</comment>
<evidence type="ECO:0000313" key="8">
    <source>
        <dbReference type="EMBL" id="VDD82759.1"/>
    </source>
</evidence>
<keyword evidence="9" id="KW-1185">Reference proteome</keyword>
<dbReference type="SUPFAM" id="SSF57501">
    <property type="entry name" value="Cystine-knot cytokines"/>
    <property type="match status" value="1"/>
</dbReference>
<dbReference type="InterPro" id="IPR029034">
    <property type="entry name" value="Cystine-knot_cytokine"/>
</dbReference>
<dbReference type="GO" id="GO:0045596">
    <property type="term" value="P:negative regulation of cell differentiation"/>
    <property type="evidence" value="ECO:0007669"/>
    <property type="project" value="InterPro"/>
</dbReference>
<evidence type="ECO:0000313" key="9">
    <source>
        <dbReference type="Proteomes" id="UP000267029"/>
    </source>
</evidence>
<dbReference type="GO" id="GO:0005615">
    <property type="term" value="C:extracellular space"/>
    <property type="evidence" value="ECO:0007669"/>
    <property type="project" value="TreeGrafter"/>
</dbReference>
<organism evidence="8 9">
    <name type="scientific">Mesocestoides corti</name>
    <name type="common">Flatworm</name>
    <dbReference type="NCBI Taxonomy" id="53468"/>
    <lineage>
        <taxon>Eukaryota</taxon>
        <taxon>Metazoa</taxon>
        <taxon>Spiralia</taxon>
        <taxon>Lophotrochozoa</taxon>
        <taxon>Platyhelminthes</taxon>
        <taxon>Cestoda</taxon>
        <taxon>Eucestoda</taxon>
        <taxon>Cyclophyllidea</taxon>
        <taxon>Mesocestoididae</taxon>
        <taxon>Mesocestoides</taxon>
    </lineage>
</organism>
<evidence type="ECO:0000256" key="5">
    <source>
        <dbReference type="ARBA" id="ARBA00022729"/>
    </source>
</evidence>
<evidence type="ECO:0000256" key="7">
    <source>
        <dbReference type="SAM" id="SignalP"/>
    </source>
</evidence>
<keyword evidence="3" id="KW-0217">Developmental protein</keyword>
<dbReference type="AlphaFoldDB" id="A0A0R3UM17"/>
<dbReference type="InterPro" id="IPR008717">
    <property type="entry name" value="Noggin"/>
</dbReference>
<feature type="signal peptide" evidence="7">
    <location>
        <begin position="1"/>
        <end position="18"/>
    </location>
</feature>
<dbReference type="OrthoDB" id="5950649at2759"/>
<proteinExistence type="inferred from homology"/>
<name>A0A0R3UM17_MESCO</name>
<dbReference type="EMBL" id="UXSR01005570">
    <property type="protein sequence ID" value="VDD82759.1"/>
    <property type="molecule type" value="Genomic_DNA"/>
</dbReference>
<dbReference type="GO" id="GO:0030514">
    <property type="term" value="P:negative regulation of BMP signaling pathway"/>
    <property type="evidence" value="ECO:0007669"/>
    <property type="project" value="InterPro"/>
</dbReference>
<gene>
    <name evidence="8" type="ORF">MCOS_LOCUS8762</name>
</gene>
<dbReference type="PANTHER" id="PTHR10494:SF6">
    <property type="entry name" value="NOGGIN"/>
    <property type="match status" value="1"/>
</dbReference>
<feature type="region of interest" description="Disordered" evidence="6">
    <location>
        <begin position="63"/>
        <end position="92"/>
    </location>
</feature>
<keyword evidence="4" id="KW-0964">Secreted</keyword>
<accession>A0A0R3UM17</accession>
<keyword evidence="5 7" id="KW-0732">Signal</keyword>
<sequence length="287" mass="31129">MYALACLLVCSAISVVLGKPSAHPGLSIVTTSIGGANPHLLPNNADYSRKVSVSVGSILDQQEAAAKSNSHRGRSSFGTRSVPSNDEPEALRVPGNYHQQSSFTWSEPYPASADVSLYGEKINSAAVSYLQPDLSHGTLAKLRVILGADYDDAWMSVEPRPPGNETTGYPPSASSHNLQQLVNGLNFTIVDDVPGVGRQAIALDAKESAFLKRWLLQRATCPVQYVWRDAGTRYWPRWIRHAVCREGSTCSWPPGMQCKPSGSKTLTVLRWVSTIHFVLLACTTHAV</sequence>
<evidence type="ECO:0000256" key="1">
    <source>
        <dbReference type="ARBA" id="ARBA00004613"/>
    </source>
</evidence>